<evidence type="ECO:0000256" key="1">
    <source>
        <dbReference type="SAM" id="MobiDB-lite"/>
    </source>
</evidence>
<proteinExistence type="predicted"/>
<protein>
    <submittedName>
        <fullName evidence="2">Uncharacterized protein</fullName>
    </submittedName>
</protein>
<reference evidence="2 3" key="1">
    <citation type="submission" date="2016-10" db="EMBL/GenBank/DDBJ databases">
        <authorList>
            <person name="de Groot N.N."/>
        </authorList>
    </citation>
    <scope>NUCLEOTIDE SEQUENCE [LARGE SCALE GENOMIC DNA]</scope>
    <source>
        <strain evidence="2 3">DSM 527</strain>
    </source>
</reference>
<sequence length="29" mass="3087">MMKKGVSKPVKTQAAFPGTINRQTSGPLL</sequence>
<name>A0A1G7XWJ2_CHIFI</name>
<evidence type="ECO:0000313" key="2">
    <source>
        <dbReference type="EMBL" id="SDG88575.1"/>
    </source>
</evidence>
<dbReference type="Proteomes" id="UP000199045">
    <property type="component" value="Unassembled WGS sequence"/>
</dbReference>
<evidence type="ECO:0000313" key="3">
    <source>
        <dbReference type="Proteomes" id="UP000199045"/>
    </source>
</evidence>
<organism evidence="2 3">
    <name type="scientific">Chitinophaga filiformis</name>
    <name type="common">Myxococcus filiformis</name>
    <name type="synonym">Flexibacter filiformis</name>
    <dbReference type="NCBI Taxonomy" id="104663"/>
    <lineage>
        <taxon>Bacteria</taxon>
        <taxon>Pseudomonadati</taxon>
        <taxon>Bacteroidota</taxon>
        <taxon>Chitinophagia</taxon>
        <taxon>Chitinophagales</taxon>
        <taxon>Chitinophagaceae</taxon>
        <taxon>Chitinophaga</taxon>
    </lineage>
</organism>
<dbReference type="AlphaFoldDB" id="A0A1G7XWJ2"/>
<dbReference type="EMBL" id="FNBN01000007">
    <property type="protein sequence ID" value="SDG88575.1"/>
    <property type="molecule type" value="Genomic_DNA"/>
</dbReference>
<feature type="region of interest" description="Disordered" evidence="1">
    <location>
        <begin position="1"/>
        <end position="29"/>
    </location>
</feature>
<accession>A0A1G7XWJ2</accession>
<feature type="compositionally biased region" description="Polar residues" evidence="1">
    <location>
        <begin position="20"/>
        <end position="29"/>
    </location>
</feature>
<gene>
    <name evidence="2" type="ORF">SAMN04488121_107113</name>
</gene>